<evidence type="ECO:0000259" key="1">
    <source>
        <dbReference type="Pfam" id="PF01266"/>
    </source>
</evidence>
<dbReference type="RefSeq" id="XP_007731227.1">
    <property type="nucleotide sequence ID" value="XM_007733037.1"/>
</dbReference>
<evidence type="ECO:0000313" key="3">
    <source>
        <dbReference type="Proteomes" id="UP000019478"/>
    </source>
</evidence>
<dbReference type="InterPro" id="IPR006076">
    <property type="entry name" value="FAD-dep_OxRdtase"/>
</dbReference>
<accession>W9YJH5</accession>
<dbReference type="HOGENOM" id="CLU_022730_0_1_1"/>
<dbReference type="Pfam" id="PF01266">
    <property type="entry name" value="DAO"/>
    <property type="match status" value="1"/>
</dbReference>
<dbReference type="AlphaFoldDB" id="W9YJH5"/>
<keyword evidence="3" id="KW-1185">Reference proteome</keyword>
<gene>
    <name evidence="2" type="ORF">A1O3_02897</name>
</gene>
<evidence type="ECO:0000313" key="2">
    <source>
        <dbReference type="EMBL" id="EXJ89830.1"/>
    </source>
</evidence>
<reference evidence="2 3" key="1">
    <citation type="submission" date="2013-03" db="EMBL/GenBank/DDBJ databases">
        <title>The Genome Sequence of Capronia epimyces CBS 606.96.</title>
        <authorList>
            <consortium name="The Broad Institute Genomics Platform"/>
            <person name="Cuomo C."/>
            <person name="de Hoog S."/>
            <person name="Gorbushina A."/>
            <person name="Walker B."/>
            <person name="Young S.K."/>
            <person name="Zeng Q."/>
            <person name="Gargeya S."/>
            <person name="Fitzgerald M."/>
            <person name="Haas B."/>
            <person name="Abouelleil A."/>
            <person name="Allen A.W."/>
            <person name="Alvarado L."/>
            <person name="Arachchi H.M."/>
            <person name="Berlin A.M."/>
            <person name="Chapman S.B."/>
            <person name="Gainer-Dewar J."/>
            <person name="Goldberg J."/>
            <person name="Griggs A."/>
            <person name="Gujja S."/>
            <person name="Hansen M."/>
            <person name="Howarth C."/>
            <person name="Imamovic A."/>
            <person name="Ireland A."/>
            <person name="Larimer J."/>
            <person name="McCowan C."/>
            <person name="Murphy C."/>
            <person name="Pearson M."/>
            <person name="Poon T.W."/>
            <person name="Priest M."/>
            <person name="Roberts A."/>
            <person name="Saif S."/>
            <person name="Shea T."/>
            <person name="Sisk P."/>
            <person name="Sykes S."/>
            <person name="Wortman J."/>
            <person name="Nusbaum C."/>
            <person name="Birren B."/>
        </authorList>
    </citation>
    <scope>NUCLEOTIDE SEQUENCE [LARGE SCALE GENOMIC DNA]</scope>
    <source>
        <strain evidence="2 3">CBS 606.96</strain>
    </source>
</reference>
<sequence length="486" mass="52405">MTTVNNTKSRSPGLPIPNPGLSFWQKTTRAFPHLNANSETPVPASSKYVVVGSGLAGSLTAYELLEAGIKGDEVVILEAREAASGASARNAGHVRPDAFRGFPIYAALHGIDQARKVVENERLVLHKIDEFVKKHNVPCDFNFTTTFDVCMTPEFATYEAAAYDAFKAAGGDVSHVKVYVGGEAQAKTRVKDAVAAYEWPAGSSHPAKLTQWILNSCVARGVKIFTHCPVSSITRAGSQTEKPDAATSSSWALHTPRGIIVTPTVIHCTNAHAGLLLPQLSPYITPTRSQVTAITPTRAFAGESTLKSTLSIRYTMKYFHSLIQRQGDGTLIFGVSRGSPALSAQAVAQLETTDDSSFSREILQESERAWRRIFPDYSRYGVKHGEGLDHVWTGIIAMTADHVPFVGAVESLPGQYVCTGFNGHGMARIFTCAPGIVKLILGGQWSETGLPECFQMSESRLAGLGRQETEPVDQVWQTATSAVAVL</sequence>
<dbReference type="Gene3D" id="3.30.9.10">
    <property type="entry name" value="D-Amino Acid Oxidase, subunit A, domain 2"/>
    <property type="match status" value="1"/>
</dbReference>
<dbReference type="InterPro" id="IPR036188">
    <property type="entry name" value="FAD/NAD-bd_sf"/>
</dbReference>
<dbReference type="Gene3D" id="3.50.50.60">
    <property type="entry name" value="FAD/NAD(P)-binding domain"/>
    <property type="match status" value="1"/>
</dbReference>
<comment type="caution">
    <text evidence="2">The sequence shown here is derived from an EMBL/GenBank/DDBJ whole genome shotgun (WGS) entry which is preliminary data.</text>
</comment>
<dbReference type="SUPFAM" id="SSF51905">
    <property type="entry name" value="FAD/NAD(P)-binding domain"/>
    <property type="match status" value="1"/>
</dbReference>
<dbReference type="Proteomes" id="UP000019478">
    <property type="component" value="Unassembled WGS sequence"/>
</dbReference>
<dbReference type="EMBL" id="AMGY01000002">
    <property type="protein sequence ID" value="EXJ89830.1"/>
    <property type="molecule type" value="Genomic_DNA"/>
</dbReference>
<dbReference type="PANTHER" id="PTHR13847">
    <property type="entry name" value="SARCOSINE DEHYDROGENASE-RELATED"/>
    <property type="match status" value="1"/>
</dbReference>
<dbReference type="PANTHER" id="PTHR13847:SF260">
    <property type="entry name" value="FAD DEPENDENT OXIDOREDUCTASE DOMAIN-CONTAINING PROTEIN"/>
    <property type="match status" value="1"/>
</dbReference>
<organism evidence="2 3">
    <name type="scientific">Capronia epimyces CBS 606.96</name>
    <dbReference type="NCBI Taxonomy" id="1182542"/>
    <lineage>
        <taxon>Eukaryota</taxon>
        <taxon>Fungi</taxon>
        <taxon>Dikarya</taxon>
        <taxon>Ascomycota</taxon>
        <taxon>Pezizomycotina</taxon>
        <taxon>Eurotiomycetes</taxon>
        <taxon>Chaetothyriomycetidae</taxon>
        <taxon>Chaetothyriales</taxon>
        <taxon>Herpotrichiellaceae</taxon>
        <taxon>Capronia</taxon>
    </lineage>
</organism>
<name>W9YJH5_9EURO</name>
<dbReference type="eggNOG" id="ENOG502SH9U">
    <property type="taxonomic scope" value="Eukaryota"/>
</dbReference>
<proteinExistence type="predicted"/>
<protein>
    <recommendedName>
        <fullName evidence="1">FAD dependent oxidoreductase domain-containing protein</fullName>
    </recommendedName>
</protein>
<dbReference type="STRING" id="1182542.W9YJH5"/>
<dbReference type="OrthoDB" id="429143at2759"/>
<dbReference type="GO" id="GO:0005737">
    <property type="term" value="C:cytoplasm"/>
    <property type="evidence" value="ECO:0007669"/>
    <property type="project" value="TreeGrafter"/>
</dbReference>
<dbReference type="GeneID" id="19167027"/>
<feature type="domain" description="FAD dependent oxidoreductase" evidence="1">
    <location>
        <begin position="48"/>
        <end position="431"/>
    </location>
</feature>